<dbReference type="PROSITE" id="PS50011">
    <property type="entry name" value="PROTEIN_KINASE_DOM"/>
    <property type="match status" value="1"/>
</dbReference>
<dbReference type="GO" id="GO:0005524">
    <property type="term" value="F:ATP binding"/>
    <property type="evidence" value="ECO:0007669"/>
    <property type="project" value="UniProtKB-KW"/>
</dbReference>
<dbReference type="EMBL" id="JXTB01000459">
    <property type="protein sequence ID" value="PON39640.1"/>
    <property type="molecule type" value="Genomic_DNA"/>
</dbReference>
<evidence type="ECO:0000256" key="9">
    <source>
        <dbReference type="ARBA" id="ARBA00022989"/>
    </source>
</evidence>
<evidence type="ECO:0000256" key="7">
    <source>
        <dbReference type="ARBA" id="ARBA00022777"/>
    </source>
</evidence>
<dbReference type="Gene3D" id="3.30.200.20">
    <property type="entry name" value="Phosphorylase Kinase, domain 1"/>
    <property type="match status" value="1"/>
</dbReference>
<evidence type="ECO:0000256" key="11">
    <source>
        <dbReference type="ARBA" id="ARBA00023170"/>
    </source>
</evidence>
<evidence type="ECO:0000256" key="1">
    <source>
        <dbReference type="ARBA" id="ARBA00004167"/>
    </source>
</evidence>
<dbReference type="Gene3D" id="1.10.510.10">
    <property type="entry name" value="Transferase(Phosphotransferase) domain 1"/>
    <property type="match status" value="1"/>
</dbReference>
<accession>A0A2P5ASX3</accession>
<keyword evidence="7 13" id="KW-0418">Kinase</keyword>
<gene>
    <name evidence="13" type="ORF">PanWU01x14_303400</name>
</gene>
<dbReference type="PIRSF" id="PIRSF000654">
    <property type="entry name" value="Integrin-linked_kinase"/>
    <property type="match status" value="1"/>
</dbReference>
<evidence type="ECO:0000256" key="8">
    <source>
        <dbReference type="ARBA" id="ARBA00022840"/>
    </source>
</evidence>
<evidence type="ECO:0000256" key="5">
    <source>
        <dbReference type="ARBA" id="ARBA00022692"/>
    </source>
</evidence>
<evidence type="ECO:0000256" key="10">
    <source>
        <dbReference type="ARBA" id="ARBA00023136"/>
    </source>
</evidence>
<dbReference type="InterPro" id="IPR000719">
    <property type="entry name" value="Prot_kinase_dom"/>
</dbReference>
<evidence type="ECO:0000256" key="2">
    <source>
        <dbReference type="ARBA" id="ARBA00022527"/>
    </source>
</evidence>
<dbReference type="InterPro" id="IPR011009">
    <property type="entry name" value="Kinase-like_dom_sf"/>
</dbReference>
<keyword evidence="11" id="KW-0675">Receptor</keyword>
<comment type="caution">
    <text evidence="13">The sequence shown here is derived from an EMBL/GenBank/DDBJ whole genome shotgun (WGS) entry which is preliminary data.</text>
</comment>
<dbReference type="OrthoDB" id="2013020at2759"/>
<evidence type="ECO:0000313" key="13">
    <source>
        <dbReference type="EMBL" id="PON39640.1"/>
    </source>
</evidence>
<organism evidence="13 14">
    <name type="scientific">Parasponia andersonii</name>
    <name type="common">Sponia andersonii</name>
    <dbReference type="NCBI Taxonomy" id="3476"/>
    <lineage>
        <taxon>Eukaryota</taxon>
        <taxon>Viridiplantae</taxon>
        <taxon>Streptophyta</taxon>
        <taxon>Embryophyta</taxon>
        <taxon>Tracheophyta</taxon>
        <taxon>Spermatophyta</taxon>
        <taxon>Magnoliopsida</taxon>
        <taxon>eudicotyledons</taxon>
        <taxon>Gunneridae</taxon>
        <taxon>Pentapetalae</taxon>
        <taxon>rosids</taxon>
        <taxon>fabids</taxon>
        <taxon>Rosales</taxon>
        <taxon>Cannabaceae</taxon>
        <taxon>Parasponia</taxon>
    </lineage>
</organism>
<dbReference type="STRING" id="3476.A0A2P5ASX3"/>
<protein>
    <submittedName>
        <fullName evidence="13">Serine/threonine protein kinase</fullName>
    </submittedName>
</protein>
<dbReference type="PROSITE" id="PS00108">
    <property type="entry name" value="PROTEIN_KINASE_ST"/>
    <property type="match status" value="1"/>
</dbReference>
<evidence type="ECO:0000313" key="14">
    <source>
        <dbReference type="Proteomes" id="UP000237105"/>
    </source>
</evidence>
<dbReference type="GO" id="GO:0004674">
    <property type="term" value="F:protein serine/threonine kinase activity"/>
    <property type="evidence" value="ECO:0007669"/>
    <property type="project" value="UniProtKB-KW"/>
</dbReference>
<dbReference type="PANTHER" id="PTHR45631:SF202">
    <property type="entry name" value="SENESCENCE-INDUCED RECEPTOR-LIKE SERINE_THREONINE-PROTEIN KINASE"/>
    <property type="match status" value="1"/>
</dbReference>
<evidence type="ECO:0000256" key="6">
    <source>
        <dbReference type="ARBA" id="ARBA00022741"/>
    </source>
</evidence>
<feature type="domain" description="Protein kinase" evidence="12">
    <location>
        <begin position="1"/>
        <end position="226"/>
    </location>
</feature>
<dbReference type="SMART" id="SM00220">
    <property type="entry name" value="S_TKc"/>
    <property type="match status" value="1"/>
</dbReference>
<proteinExistence type="predicted"/>
<dbReference type="GO" id="GO:0016020">
    <property type="term" value="C:membrane"/>
    <property type="evidence" value="ECO:0007669"/>
    <property type="project" value="UniProtKB-SubCell"/>
</dbReference>
<keyword evidence="9" id="KW-1133">Transmembrane helix</keyword>
<evidence type="ECO:0000256" key="4">
    <source>
        <dbReference type="ARBA" id="ARBA00022679"/>
    </source>
</evidence>
<sequence>MRVHHGNLTNLVGYCNEGDNQALIYEFMANGDLDSHLSGAENANVLSWEGRLQIARDAAQGLEYLHNGCKPPIVHRDVKTTNILLTQNFQAKIADFGLSKVFPTDVGTSHVSTIVAGTPGYLDPEYYTTNRLNEKSDVFSFGVVLLEIITGRPAISRTHERTHIIQWVSSTLANGDIKSIVEPKLQGDFETNSVWKAVELAMACVSRISAKRPTMSQVVTELKDCLAAEIARRNNSRLTDQSTTASVEVLSMAMTTELSPLAR</sequence>
<keyword evidence="8" id="KW-0067">ATP-binding</keyword>
<keyword evidence="2 13" id="KW-0723">Serine/threonine-protein kinase</keyword>
<keyword evidence="5" id="KW-0812">Transmembrane</keyword>
<comment type="subcellular location">
    <subcellularLocation>
        <location evidence="1">Membrane</location>
        <topology evidence="1">Single-pass membrane protein</topology>
    </subcellularLocation>
</comment>
<name>A0A2P5ASX3_PARAD</name>
<keyword evidence="3" id="KW-0597">Phosphoprotein</keyword>
<keyword evidence="6" id="KW-0547">Nucleotide-binding</keyword>
<dbReference type="Proteomes" id="UP000237105">
    <property type="component" value="Unassembled WGS sequence"/>
</dbReference>
<keyword evidence="4" id="KW-0808">Transferase</keyword>
<dbReference type="SUPFAM" id="SSF56112">
    <property type="entry name" value="Protein kinase-like (PK-like)"/>
    <property type="match status" value="1"/>
</dbReference>
<keyword evidence="14" id="KW-1185">Reference proteome</keyword>
<dbReference type="PANTHER" id="PTHR45631">
    <property type="entry name" value="OS07G0107800 PROTEIN-RELATED"/>
    <property type="match status" value="1"/>
</dbReference>
<evidence type="ECO:0000259" key="12">
    <source>
        <dbReference type="PROSITE" id="PS50011"/>
    </source>
</evidence>
<dbReference type="Pfam" id="PF07714">
    <property type="entry name" value="PK_Tyr_Ser-Thr"/>
    <property type="match status" value="1"/>
</dbReference>
<dbReference type="InterPro" id="IPR001245">
    <property type="entry name" value="Ser-Thr/Tyr_kinase_cat_dom"/>
</dbReference>
<reference evidence="14" key="1">
    <citation type="submission" date="2016-06" db="EMBL/GenBank/DDBJ databases">
        <title>Parallel loss of symbiosis genes in relatives of nitrogen-fixing non-legume Parasponia.</title>
        <authorList>
            <person name="Van Velzen R."/>
            <person name="Holmer R."/>
            <person name="Bu F."/>
            <person name="Rutten L."/>
            <person name="Van Zeijl A."/>
            <person name="Liu W."/>
            <person name="Santuari L."/>
            <person name="Cao Q."/>
            <person name="Sharma T."/>
            <person name="Shen D."/>
            <person name="Roswanjaya Y."/>
            <person name="Wardhani T."/>
            <person name="Kalhor M.S."/>
            <person name="Jansen J."/>
            <person name="Van den Hoogen J."/>
            <person name="Gungor B."/>
            <person name="Hartog M."/>
            <person name="Hontelez J."/>
            <person name="Verver J."/>
            <person name="Yang W.-C."/>
            <person name="Schijlen E."/>
            <person name="Repin R."/>
            <person name="Schilthuizen M."/>
            <person name="Schranz E."/>
            <person name="Heidstra R."/>
            <person name="Miyata K."/>
            <person name="Fedorova E."/>
            <person name="Kohlen W."/>
            <person name="Bisseling T."/>
            <person name="Smit S."/>
            <person name="Geurts R."/>
        </authorList>
    </citation>
    <scope>NUCLEOTIDE SEQUENCE [LARGE SCALE GENOMIC DNA]</scope>
    <source>
        <strain evidence="14">cv. WU1-14</strain>
    </source>
</reference>
<evidence type="ECO:0000256" key="3">
    <source>
        <dbReference type="ARBA" id="ARBA00022553"/>
    </source>
</evidence>
<keyword evidence="10" id="KW-0472">Membrane</keyword>
<dbReference type="AlphaFoldDB" id="A0A2P5ASX3"/>
<dbReference type="FunFam" id="1.10.510.10:FF:000146">
    <property type="entry name" value="LRR receptor-like serine/threonine-protein kinase IOS1"/>
    <property type="match status" value="1"/>
</dbReference>
<dbReference type="InterPro" id="IPR008271">
    <property type="entry name" value="Ser/Thr_kinase_AS"/>
</dbReference>